<protein>
    <submittedName>
        <fullName evidence="2">Putative antirepressor protein</fullName>
    </submittedName>
</protein>
<proteinExistence type="predicted"/>
<dbReference type="Pfam" id="PF02498">
    <property type="entry name" value="Bro-N"/>
    <property type="match status" value="1"/>
</dbReference>
<reference evidence="2 3" key="1">
    <citation type="journal article" date="2011" name="MBio">
        <title>Evidence of a dominant lineage of Vibrio cholerae-specific lytic bacteriophages shed by cholera patients over a 10-year period in Dhaka, Bangladesh.</title>
        <authorList>
            <person name="Seed K.D."/>
            <person name="Bodi K.L."/>
            <person name="Kropinski A.M."/>
            <person name="Ackermann H.W."/>
            <person name="Calderwood S.B."/>
            <person name="Qadri F."/>
            <person name="Camilli A."/>
        </authorList>
    </citation>
    <scope>NUCLEOTIDE SEQUENCE [LARGE SCALE GENOMIC DNA]</scope>
</reference>
<gene>
    <name evidence="2" type="primary">ORF89</name>
</gene>
<dbReference type="PROSITE" id="PS51750">
    <property type="entry name" value="BRO_N"/>
    <property type="match status" value="1"/>
</dbReference>
<accession>F1D1B1</accession>
<dbReference type="GeneID" id="10228568"/>
<dbReference type="Proteomes" id="UP000007502">
    <property type="component" value="Segment"/>
</dbReference>
<dbReference type="EMBL" id="HQ641347">
    <property type="protein sequence ID" value="ADX87905.1"/>
    <property type="molecule type" value="Genomic_DNA"/>
</dbReference>
<organism evidence="2 3">
    <name type="scientific">Vibrio phage ICP1</name>
    <dbReference type="NCBI Taxonomy" id="979525"/>
    <lineage>
        <taxon>Viruses</taxon>
        <taxon>Duplodnaviria</taxon>
        <taxon>Heunggongvirae</taxon>
        <taxon>Uroviricota</taxon>
        <taxon>Caudoviricetes</taxon>
        <taxon>Mohonavirus</taxon>
        <taxon>Mohonavirus ICP1</taxon>
    </lineage>
</organism>
<sequence length="242" mass="28068">MKNEAHKFDHQVFGELQVVVYEDKPHFIANEVSDILGYKQHKDGRAHCKSLIKLSLPDLRKLGLESLATNPQGIIICPEKDVYRMVMRSNLPKAEEFQDWVMEEVLPTIRKTGGFVSDVDQIIDTFYKDEKEDIKAIIRASLVFRKENQHKIDFANDVTETVGWQDMNSVAKVLGLGRNTLFRYLREIGILMDNNLPYQQYITQGYFRVNPVTKYGRQFNVTLVSGKGEVWIHKKLKEHNLI</sequence>
<evidence type="ECO:0000313" key="3">
    <source>
        <dbReference type="Proteomes" id="UP000007502"/>
    </source>
</evidence>
<evidence type="ECO:0000313" key="2">
    <source>
        <dbReference type="EMBL" id="ADX87905.1"/>
    </source>
</evidence>
<feature type="domain" description="Bro-N" evidence="1">
    <location>
        <begin position="10"/>
        <end position="113"/>
    </location>
</feature>
<dbReference type="SMART" id="SM01040">
    <property type="entry name" value="Bro-N"/>
    <property type="match status" value="1"/>
</dbReference>
<dbReference type="KEGG" id="vg:10228568"/>
<keyword evidence="3" id="KW-1185">Reference proteome</keyword>
<dbReference type="RefSeq" id="YP_004251030.1">
    <property type="nucleotide sequence ID" value="NC_015157.1"/>
</dbReference>
<dbReference type="Pfam" id="PF03374">
    <property type="entry name" value="ANT"/>
    <property type="match status" value="1"/>
</dbReference>
<dbReference type="PANTHER" id="PTHR36180">
    <property type="entry name" value="DNA-BINDING PROTEIN-RELATED-RELATED"/>
    <property type="match status" value="1"/>
</dbReference>
<dbReference type="InterPro" id="IPR005039">
    <property type="entry name" value="Ant_C"/>
</dbReference>
<name>F1D1B1_9CAUD</name>
<evidence type="ECO:0000259" key="1">
    <source>
        <dbReference type="PROSITE" id="PS51750"/>
    </source>
</evidence>
<dbReference type="GO" id="GO:0003677">
    <property type="term" value="F:DNA binding"/>
    <property type="evidence" value="ECO:0007669"/>
    <property type="project" value="InterPro"/>
</dbReference>
<dbReference type="PANTHER" id="PTHR36180:SF2">
    <property type="entry name" value="BRO FAMILY PROTEIN"/>
    <property type="match status" value="1"/>
</dbReference>
<dbReference type="OrthoDB" id="5682at10239"/>
<dbReference type="InterPro" id="IPR003497">
    <property type="entry name" value="BRO_N_domain"/>
</dbReference>